<dbReference type="Proteomes" id="UP000092584">
    <property type="component" value="Unassembled WGS sequence"/>
</dbReference>
<keyword evidence="9" id="KW-1185">Reference proteome</keyword>
<reference evidence="9" key="1">
    <citation type="submission" date="2016-02" db="EMBL/GenBank/DDBJ databases">
        <authorList>
            <person name="Shin S.-K."/>
            <person name="Yi H."/>
            <person name="Kim E."/>
        </authorList>
    </citation>
    <scope>NUCLEOTIDE SEQUENCE [LARGE SCALE GENOMIC DNA]</scope>
    <source>
        <strain evidence="9">LPB0003</strain>
    </source>
</reference>
<evidence type="ECO:0000256" key="6">
    <source>
        <dbReference type="SAM" id="Phobius"/>
    </source>
</evidence>
<dbReference type="PANTHER" id="PTHR32322:SF2">
    <property type="entry name" value="EAMA DOMAIN-CONTAINING PROTEIN"/>
    <property type="match status" value="1"/>
</dbReference>
<evidence type="ECO:0000256" key="2">
    <source>
        <dbReference type="ARBA" id="ARBA00007362"/>
    </source>
</evidence>
<dbReference type="InterPro" id="IPR000620">
    <property type="entry name" value="EamA_dom"/>
</dbReference>
<evidence type="ECO:0000256" key="4">
    <source>
        <dbReference type="ARBA" id="ARBA00022989"/>
    </source>
</evidence>
<dbReference type="RefSeq" id="WP_065317870.1">
    <property type="nucleotide sequence ID" value="NZ_CP017477.1"/>
</dbReference>
<feature type="transmembrane region" description="Helical" evidence="6">
    <location>
        <begin position="123"/>
        <end position="143"/>
    </location>
</feature>
<name>A0A1B8U2Z5_9FLAO</name>
<dbReference type="InterPro" id="IPR037185">
    <property type="entry name" value="EmrE-like"/>
</dbReference>
<feature type="transmembrane region" description="Helical" evidence="6">
    <location>
        <begin position="7"/>
        <end position="25"/>
    </location>
</feature>
<comment type="caution">
    <text evidence="8">The sequence shown here is derived from an EMBL/GenBank/DDBJ whole genome shotgun (WGS) entry which is preliminary data.</text>
</comment>
<dbReference type="AlphaFoldDB" id="A0A1B8U2Z5"/>
<dbReference type="GO" id="GO:0016020">
    <property type="term" value="C:membrane"/>
    <property type="evidence" value="ECO:0007669"/>
    <property type="project" value="UniProtKB-SubCell"/>
</dbReference>
<feature type="transmembrane region" description="Helical" evidence="6">
    <location>
        <begin position="215"/>
        <end position="234"/>
    </location>
</feature>
<dbReference type="SUPFAM" id="SSF103481">
    <property type="entry name" value="Multidrug resistance efflux transporter EmrE"/>
    <property type="match status" value="2"/>
</dbReference>
<sequence>MNLQQKKWLYLGMLSLVWGSSFILMKKALIGLTPIQVGALRMVIAAIFLMLIGFKSLKQIQKRHYKFIILTSFLSTFFPVFLFAYAVNGIDSSIASILNSLTPFNTLIFGALIFGYTFKKQQLIGIFIGLIGTVLLILNGANLNPDQNYWFAILVVLASFGYALNVNIVKKYLHDISALSIVTGNFLVLIIPAFVVLLSTDFFSTFQPTETRLTALGYITILAIFGTGIAKIFYNKMVHLASPVFASSVTYLIPIVAVFWGYLDGEELSIIQLFAGSIILLGVYLVNKKK</sequence>
<dbReference type="Pfam" id="PF00892">
    <property type="entry name" value="EamA"/>
    <property type="match status" value="2"/>
</dbReference>
<comment type="similarity">
    <text evidence="2">Belongs to the EamA transporter family.</text>
</comment>
<comment type="subcellular location">
    <subcellularLocation>
        <location evidence="1">Membrane</location>
        <topology evidence="1">Multi-pass membrane protein</topology>
    </subcellularLocation>
</comment>
<dbReference type="OrthoDB" id="1117213at2"/>
<feature type="transmembrane region" description="Helical" evidence="6">
    <location>
        <begin position="176"/>
        <end position="195"/>
    </location>
</feature>
<gene>
    <name evidence="8" type="ORF">LPB3_01700</name>
</gene>
<feature type="domain" description="EamA" evidence="7">
    <location>
        <begin position="152"/>
        <end position="287"/>
    </location>
</feature>
<feature type="transmembrane region" description="Helical" evidence="6">
    <location>
        <begin position="37"/>
        <end position="55"/>
    </location>
</feature>
<evidence type="ECO:0000256" key="3">
    <source>
        <dbReference type="ARBA" id="ARBA00022692"/>
    </source>
</evidence>
<protein>
    <submittedName>
        <fullName evidence="8">Permease</fullName>
    </submittedName>
</protein>
<accession>A0A1B8U2Z5</accession>
<feature type="domain" description="EamA" evidence="7">
    <location>
        <begin position="9"/>
        <end position="137"/>
    </location>
</feature>
<dbReference type="PANTHER" id="PTHR32322">
    <property type="entry name" value="INNER MEMBRANE TRANSPORTER"/>
    <property type="match status" value="1"/>
</dbReference>
<feature type="transmembrane region" description="Helical" evidence="6">
    <location>
        <begin position="93"/>
        <end position="116"/>
    </location>
</feature>
<dbReference type="EMBL" id="LSFM01000003">
    <property type="protein sequence ID" value="OBY66159.1"/>
    <property type="molecule type" value="Genomic_DNA"/>
</dbReference>
<keyword evidence="4 6" id="KW-1133">Transmembrane helix</keyword>
<evidence type="ECO:0000259" key="7">
    <source>
        <dbReference type="Pfam" id="PF00892"/>
    </source>
</evidence>
<proteinExistence type="inferred from homology"/>
<evidence type="ECO:0000313" key="8">
    <source>
        <dbReference type="EMBL" id="OBY66159.1"/>
    </source>
</evidence>
<feature type="transmembrane region" description="Helical" evidence="6">
    <location>
        <begin position="149"/>
        <end position="169"/>
    </location>
</feature>
<evidence type="ECO:0000313" key="9">
    <source>
        <dbReference type="Proteomes" id="UP000092584"/>
    </source>
</evidence>
<feature type="transmembrane region" description="Helical" evidence="6">
    <location>
        <begin position="269"/>
        <end position="286"/>
    </location>
</feature>
<feature type="transmembrane region" description="Helical" evidence="6">
    <location>
        <begin position="241"/>
        <end position="263"/>
    </location>
</feature>
<keyword evidence="3 6" id="KW-0812">Transmembrane</keyword>
<keyword evidence="5 6" id="KW-0472">Membrane</keyword>
<dbReference type="InterPro" id="IPR050638">
    <property type="entry name" value="AA-Vitamin_Transporters"/>
</dbReference>
<evidence type="ECO:0000256" key="1">
    <source>
        <dbReference type="ARBA" id="ARBA00004141"/>
    </source>
</evidence>
<dbReference type="KEGG" id="pob:LPB03_08315"/>
<feature type="transmembrane region" description="Helical" evidence="6">
    <location>
        <begin position="67"/>
        <end position="87"/>
    </location>
</feature>
<evidence type="ECO:0000256" key="5">
    <source>
        <dbReference type="ARBA" id="ARBA00023136"/>
    </source>
</evidence>
<organism evidence="8 9">
    <name type="scientific">Polaribacter vadi</name>
    <dbReference type="NCBI Taxonomy" id="1774273"/>
    <lineage>
        <taxon>Bacteria</taxon>
        <taxon>Pseudomonadati</taxon>
        <taxon>Bacteroidota</taxon>
        <taxon>Flavobacteriia</taxon>
        <taxon>Flavobacteriales</taxon>
        <taxon>Flavobacteriaceae</taxon>
    </lineage>
</organism>